<feature type="domain" description="F-box" evidence="1">
    <location>
        <begin position="232"/>
        <end position="272"/>
    </location>
</feature>
<protein>
    <recommendedName>
        <fullName evidence="1">F-box domain-containing protein</fullName>
    </recommendedName>
</protein>
<name>A0ABR1F1S4_9ASCO</name>
<evidence type="ECO:0000313" key="3">
    <source>
        <dbReference type="Proteomes" id="UP001498771"/>
    </source>
</evidence>
<dbReference type="EMBL" id="JBBJBU010000010">
    <property type="protein sequence ID" value="KAK7203804.1"/>
    <property type="molecule type" value="Genomic_DNA"/>
</dbReference>
<reference evidence="2 3" key="1">
    <citation type="submission" date="2024-03" db="EMBL/GenBank/DDBJ databases">
        <title>Genome-scale model development and genomic sequencing of the oleaginous clade Lipomyces.</title>
        <authorList>
            <consortium name="Lawrence Berkeley National Laboratory"/>
            <person name="Czajka J.J."/>
            <person name="Han Y."/>
            <person name="Kim J."/>
            <person name="Mondo S.J."/>
            <person name="Hofstad B.A."/>
            <person name="Robles A."/>
            <person name="Haridas S."/>
            <person name="Riley R."/>
            <person name="LaButti K."/>
            <person name="Pangilinan J."/>
            <person name="Andreopoulos W."/>
            <person name="Lipzen A."/>
            <person name="Yan J."/>
            <person name="Wang M."/>
            <person name="Ng V."/>
            <person name="Grigoriev I.V."/>
            <person name="Spatafora J.W."/>
            <person name="Magnuson J.K."/>
            <person name="Baker S.E."/>
            <person name="Pomraning K.R."/>
        </authorList>
    </citation>
    <scope>NUCLEOTIDE SEQUENCE [LARGE SCALE GENOMIC DNA]</scope>
    <source>
        <strain evidence="2 3">Phaff 52-87</strain>
    </source>
</reference>
<accession>A0ABR1F1S4</accession>
<sequence length="857" mass="97090">MKQQQQQQQQQRPQRQVMFTPDHHAVFSTCFLHHDCFGFDKPLAGPDKQSIFRSTRYIKLAADYGYRATLDSTFFQKSDVRRQIHYVVRAISACTALEDLGDHRRAYKHALEVIHAYSTEPYAYLIAEIVLRQWGRLDDAMEMRRIAATLDMQTSVLKDERFVNEKFVLKVHSRLFETHNTKQMNRRAKAVASRAFTFFHASASTAVRVVKRNSFSGEDRQKPLLIDKPSLIDPIAHLPSEIGELILSYVDFRQRYALQRVSKLWQRAIERSWWLCRSIDFRGCYCVPGRVVLEAIAKNKGAVVELHLENIVVTDVEHIAYSVFHDDYESRFYTENEERGIVINSERGVNLNSLAKPDYDSLRNLKVLTMDYPFGMISPFIYNAPDPGLHFRHLASQLTELQISATNSSPVVWFFSHGNLPNLRVFKILSPHTVKSLKSEDLYNPSSHDNRADEKVTSTQLRVFEIGAPLPDNDAEARDLFEFNSSIKRLQLSQADLISFLDLVPNLEELRVRMCEVTDSAYRPQAEPRQGDDEGEGDGEAAFQGIAERARAYFPSLPNLQVFDFSWSRFGPPIAPPPQCRVLNLNCSSGLRDDPEFTLERMIASRTFELLPSQGLRSLTNIGLACEQRRESAEEMLLVLGRVLGSSAVLVEGINLNGNRQIDYRSLNKEATDGSKKSLLRLQNRRRKLKNNSSESLEEGCFLSDMAELFPELKSLAIGHNKTLGDKEVMSVRLFSKLQFLDICCSSVTVQGLVSLLFGKKVATLISSDGSAPPAAFSSAIADAIKAGEKLGEIETVWVRGCVKIPIWLRETVKRFEIDLVDDKYVSQQYGYPLFDADGGGCVRADVPGWSAYTPKD</sequence>
<feature type="non-terminal residue" evidence="2">
    <location>
        <position position="857"/>
    </location>
</feature>
<evidence type="ECO:0000259" key="1">
    <source>
        <dbReference type="PROSITE" id="PS50181"/>
    </source>
</evidence>
<dbReference type="SUPFAM" id="SSF52047">
    <property type="entry name" value="RNI-like"/>
    <property type="match status" value="1"/>
</dbReference>
<dbReference type="SMART" id="SM00256">
    <property type="entry name" value="FBOX"/>
    <property type="match status" value="1"/>
</dbReference>
<dbReference type="InterPro" id="IPR032675">
    <property type="entry name" value="LRR_dom_sf"/>
</dbReference>
<dbReference type="Gene3D" id="3.80.10.10">
    <property type="entry name" value="Ribonuclease Inhibitor"/>
    <property type="match status" value="1"/>
</dbReference>
<dbReference type="GeneID" id="90038741"/>
<dbReference type="Gene3D" id="1.20.1280.50">
    <property type="match status" value="1"/>
</dbReference>
<dbReference type="Proteomes" id="UP001498771">
    <property type="component" value="Unassembled WGS sequence"/>
</dbReference>
<dbReference type="InterPro" id="IPR001810">
    <property type="entry name" value="F-box_dom"/>
</dbReference>
<proteinExistence type="predicted"/>
<evidence type="ECO:0000313" key="2">
    <source>
        <dbReference type="EMBL" id="KAK7203804.1"/>
    </source>
</evidence>
<dbReference type="InterPro" id="IPR036047">
    <property type="entry name" value="F-box-like_dom_sf"/>
</dbReference>
<gene>
    <name evidence="2" type="ORF">BZA70DRAFT_282132</name>
</gene>
<dbReference type="PROSITE" id="PS50181">
    <property type="entry name" value="FBOX"/>
    <property type="match status" value="1"/>
</dbReference>
<keyword evidence="3" id="KW-1185">Reference proteome</keyword>
<dbReference type="SUPFAM" id="SSF81383">
    <property type="entry name" value="F-box domain"/>
    <property type="match status" value="1"/>
</dbReference>
<dbReference type="Pfam" id="PF12937">
    <property type="entry name" value="F-box-like"/>
    <property type="match status" value="1"/>
</dbReference>
<organism evidence="2 3">
    <name type="scientific">Myxozyma melibiosi</name>
    <dbReference type="NCBI Taxonomy" id="54550"/>
    <lineage>
        <taxon>Eukaryota</taxon>
        <taxon>Fungi</taxon>
        <taxon>Dikarya</taxon>
        <taxon>Ascomycota</taxon>
        <taxon>Saccharomycotina</taxon>
        <taxon>Lipomycetes</taxon>
        <taxon>Lipomycetales</taxon>
        <taxon>Lipomycetaceae</taxon>
        <taxon>Myxozyma</taxon>
    </lineage>
</organism>
<comment type="caution">
    <text evidence="2">The sequence shown here is derived from an EMBL/GenBank/DDBJ whole genome shotgun (WGS) entry which is preliminary data.</text>
</comment>
<dbReference type="RefSeq" id="XP_064766837.1">
    <property type="nucleotide sequence ID" value="XM_064913229.1"/>
</dbReference>